<keyword evidence="3" id="KW-0238">DNA-binding</keyword>
<dbReference type="GO" id="GO:0003700">
    <property type="term" value="F:DNA-binding transcription factor activity"/>
    <property type="evidence" value="ECO:0007669"/>
    <property type="project" value="InterPro"/>
</dbReference>
<dbReference type="Pfam" id="PF03466">
    <property type="entry name" value="LysR_substrate"/>
    <property type="match status" value="1"/>
</dbReference>
<dbReference type="InterPro" id="IPR000847">
    <property type="entry name" value="LysR_HTH_N"/>
</dbReference>
<dbReference type="PROSITE" id="PS50931">
    <property type="entry name" value="HTH_LYSR"/>
    <property type="match status" value="1"/>
</dbReference>
<evidence type="ECO:0000256" key="2">
    <source>
        <dbReference type="ARBA" id="ARBA00023015"/>
    </source>
</evidence>
<evidence type="ECO:0000256" key="4">
    <source>
        <dbReference type="ARBA" id="ARBA00023163"/>
    </source>
</evidence>
<dbReference type="InterPro" id="IPR005119">
    <property type="entry name" value="LysR_subst-bd"/>
</dbReference>
<evidence type="ECO:0000313" key="7">
    <source>
        <dbReference type="Proteomes" id="UP000324194"/>
    </source>
</evidence>
<dbReference type="InterPro" id="IPR036388">
    <property type="entry name" value="WH-like_DNA-bd_sf"/>
</dbReference>
<dbReference type="AlphaFoldDB" id="A0A5E4PES8"/>
<dbReference type="CDD" id="cd08422">
    <property type="entry name" value="PBP2_CrgA_like"/>
    <property type="match status" value="1"/>
</dbReference>
<dbReference type="Pfam" id="PF00126">
    <property type="entry name" value="HTH_1"/>
    <property type="match status" value="1"/>
</dbReference>
<dbReference type="KEGG" id="asip:AQUSIP_06330"/>
<dbReference type="PANTHER" id="PTHR30537">
    <property type="entry name" value="HTH-TYPE TRANSCRIPTIONAL REGULATOR"/>
    <property type="match status" value="1"/>
</dbReference>
<dbReference type="SUPFAM" id="SSF53850">
    <property type="entry name" value="Periplasmic binding protein-like II"/>
    <property type="match status" value="1"/>
</dbReference>
<dbReference type="PANTHER" id="PTHR30537:SF5">
    <property type="entry name" value="HTH-TYPE TRANSCRIPTIONAL ACTIVATOR TTDR-RELATED"/>
    <property type="match status" value="1"/>
</dbReference>
<organism evidence="6 7">
    <name type="scientific">Aquicella siphonis</name>
    <dbReference type="NCBI Taxonomy" id="254247"/>
    <lineage>
        <taxon>Bacteria</taxon>
        <taxon>Pseudomonadati</taxon>
        <taxon>Pseudomonadota</taxon>
        <taxon>Gammaproteobacteria</taxon>
        <taxon>Legionellales</taxon>
        <taxon>Coxiellaceae</taxon>
        <taxon>Aquicella</taxon>
    </lineage>
</organism>
<dbReference type="InterPro" id="IPR058163">
    <property type="entry name" value="LysR-type_TF_proteobact-type"/>
</dbReference>
<name>A0A5E4PES8_9COXI</name>
<keyword evidence="4" id="KW-0804">Transcription</keyword>
<comment type="similarity">
    <text evidence="1">Belongs to the LysR transcriptional regulatory family.</text>
</comment>
<dbReference type="InterPro" id="IPR036390">
    <property type="entry name" value="WH_DNA-bd_sf"/>
</dbReference>
<dbReference type="RefSeq" id="WP_148338576.1">
    <property type="nucleotide sequence ID" value="NZ_LR699119.1"/>
</dbReference>
<dbReference type="SUPFAM" id="SSF46785">
    <property type="entry name" value="Winged helix' DNA-binding domain"/>
    <property type="match status" value="1"/>
</dbReference>
<dbReference type="FunFam" id="1.10.10.10:FF:000001">
    <property type="entry name" value="LysR family transcriptional regulator"/>
    <property type="match status" value="1"/>
</dbReference>
<sequence length="292" mass="33671">MQKISHIYTFINVVELGNFAKAGKAMGISNVAVMKQINALEEQLGLQLFRRTTRYLTLTDSGKAFYQHCKPIIEKLEEVENAMSSIRKEPSGELKIYSTVYFGEKYIVPHLHEFMRAYPKVKIVLQLIEHIDNLNRDYDLLVGAPPLDIPHLVQRRVITSRVILCASPAYLKKFGEPVLPNELNQHIYITHSFRLPDESLKFKNNIEIYLNPALVVNNMTSLLTSAVTGAGIVKLPLFFAEEEIRKGRLVMLFPNTFQLSVNLYLYYQQSKYLEPKLRSFIDFIVPKIDYKE</sequence>
<reference evidence="6 7" key="1">
    <citation type="submission" date="2019-08" db="EMBL/GenBank/DDBJ databases">
        <authorList>
            <person name="Guy L."/>
        </authorList>
    </citation>
    <scope>NUCLEOTIDE SEQUENCE [LARGE SCALE GENOMIC DNA]</scope>
    <source>
        <strain evidence="6 7">SGT-108</strain>
    </source>
</reference>
<dbReference type="GO" id="GO:0043565">
    <property type="term" value="F:sequence-specific DNA binding"/>
    <property type="evidence" value="ECO:0007669"/>
    <property type="project" value="TreeGrafter"/>
</dbReference>
<proteinExistence type="inferred from homology"/>
<dbReference type="Gene3D" id="3.40.190.290">
    <property type="match status" value="1"/>
</dbReference>
<evidence type="ECO:0000256" key="1">
    <source>
        <dbReference type="ARBA" id="ARBA00009437"/>
    </source>
</evidence>
<evidence type="ECO:0000256" key="3">
    <source>
        <dbReference type="ARBA" id="ARBA00023125"/>
    </source>
</evidence>
<protein>
    <submittedName>
        <fullName evidence="6">HTH-type transcriptional regulator DmlR</fullName>
    </submittedName>
</protein>
<dbReference type="GO" id="GO:0006351">
    <property type="term" value="P:DNA-templated transcription"/>
    <property type="evidence" value="ECO:0007669"/>
    <property type="project" value="TreeGrafter"/>
</dbReference>
<keyword evidence="7" id="KW-1185">Reference proteome</keyword>
<evidence type="ECO:0000313" key="6">
    <source>
        <dbReference type="EMBL" id="VVC75344.1"/>
    </source>
</evidence>
<evidence type="ECO:0000259" key="5">
    <source>
        <dbReference type="PROSITE" id="PS50931"/>
    </source>
</evidence>
<accession>A0A5E4PES8</accession>
<feature type="domain" description="HTH lysR-type" evidence="5">
    <location>
        <begin position="1"/>
        <end position="59"/>
    </location>
</feature>
<dbReference type="Proteomes" id="UP000324194">
    <property type="component" value="Chromosome 1"/>
</dbReference>
<dbReference type="EMBL" id="LR699119">
    <property type="protein sequence ID" value="VVC75344.1"/>
    <property type="molecule type" value="Genomic_DNA"/>
</dbReference>
<dbReference type="Gene3D" id="1.10.10.10">
    <property type="entry name" value="Winged helix-like DNA-binding domain superfamily/Winged helix DNA-binding domain"/>
    <property type="match status" value="1"/>
</dbReference>
<gene>
    <name evidence="6" type="primary">dmlR_2</name>
    <name evidence="6" type="ORF">AQUSIP_06330</name>
</gene>
<dbReference type="OrthoDB" id="9786526at2"/>
<keyword evidence="2" id="KW-0805">Transcription regulation</keyword>